<keyword evidence="3" id="KW-1185">Reference proteome</keyword>
<dbReference type="InterPro" id="IPR037523">
    <property type="entry name" value="VOC_core"/>
</dbReference>
<dbReference type="PROSITE" id="PS51819">
    <property type="entry name" value="VOC"/>
    <property type="match status" value="1"/>
</dbReference>
<dbReference type="PANTHER" id="PTHR33993">
    <property type="entry name" value="GLYOXALASE-RELATED"/>
    <property type="match status" value="1"/>
</dbReference>
<reference evidence="2 3" key="1">
    <citation type="submission" date="2022-06" db="EMBL/GenBank/DDBJ databases">
        <title>Genomic Encyclopedia of Archaeal and Bacterial Type Strains, Phase II (KMG-II): from individual species to whole genera.</title>
        <authorList>
            <person name="Goeker M."/>
        </authorList>
    </citation>
    <scope>NUCLEOTIDE SEQUENCE [LARGE SCALE GENOMIC DNA]</scope>
    <source>
        <strain evidence="2 3">DSM 40477</strain>
    </source>
</reference>
<dbReference type="InterPro" id="IPR052164">
    <property type="entry name" value="Anthracycline_SecMetBiosynth"/>
</dbReference>
<feature type="domain" description="VOC" evidence="1">
    <location>
        <begin position="108"/>
        <end position="228"/>
    </location>
</feature>
<gene>
    <name evidence="2" type="ORF">LX15_001317</name>
</gene>
<proteinExistence type="predicted"/>
<accession>A0ABT1HQ56</accession>
<dbReference type="RefSeq" id="WP_253668574.1">
    <property type="nucleotide sequence ID" value="NZ_JAMTCP010000004.1"/>
</dbReference>
<dbReference type="EMBL" id="JAMTCP010000004">
    <property type="protein sequence ID" value="MCP2257632.1"/>
    <property type="molecule type" value="Genomic_DNA"/>
</dbReference>
<protein>
    <recommendedName>
        <fullName evidence="1">VOC domain-containing protein</fullName>
    </recommendedName>
</protein>
<name>A0ABT1HQ56_STRSD</name>
<dbReference type="InterPro" id="IPR029068">
    <property type="entry name" value="Glyas_Bleomycin-R_OHBP_Dase"/>
</dbReference>
<dbReference type="InterPro" id="IPR041581">
    <property type="entry name" value="Glyoxalase_6"/>
</dbReference>
<evidence type="ECO:0000313" key="3">
    <source>
        <dbReference type="Proteomes" id="UP001205311"/>
    </source>
</evidence>
<dbReference type="PANTHER" id="PTHR33993:SF14">
    <property type="entry name" value="GB|AAF24581.1"/>
    <property type="match status" value="1"/>
</dbReference>
<organism evidence="2 3">
    <name type="scientific">Streptoalloteichus tenebrarius (strain ATCC 17920 / DSM 40477 / JCM 4838 / CBS 697.72 / NBRC 16177 / NCIMB 11028 / NRRL B-12390 / A12253. 1 / ISP 5477)</name>
    <name type="common">Streptomyces tenebrarius</name>
    <dbReference type="NCBI Taxonomy" id="1933"/>
    <lineage>
        <taxon>Bacteria</taxon>
        <taxon>Bacillati</taxon>
        <taxon>Actinomycetota</taxon>
        <taxon>Actinomycetes</taxon>
        <taxon>Pseudonocardiales</taxon>
        <taxon>Pseudonocardiaceae</taxon>
        <taxon>Streptoalloteichus</taxon>
    </lineage>
</organism>
<evidence type="ECO:0000259" key="1">
    <source>
        <dbReference type="PROSITE" id="PS51819"/>
    </source>
</evidence>
<dbReference type="Pfam" id="PF18029">
    <property type="entry name" value="Glyoxalase_6"/>
    <property type="match status" value="1"/>
</dbReference>
<dbReference type="Gene3D" id="3.10.180.10">
    <property type="entry name" value="2,3-Dihydroxybiphenyl 1,2-Dioxygenase, domain 1"/>
    <property type="match status" value="2"/>
</dbReference>
<dbReference type="SUPFAM" id="SSF54593">
    <property type="entry name" value="Glyoxalase/Bleomycin resistance protein/Dihydroxybiphenyl dioxygenase"/>
    <property type="match status" value="2"/>
</dbReference>
<sequence>MTPQAPVRGLRRADLLTDDPAGAAAFWSDLFGWVVLTPLGQELACWVGERQVATCRRPGPGERPGWHVVFGGARGEHGSLTGPAGAVAGHDPGRVRHGPWAPAPRHGEPCWVELRVADGPDAQACDGFWAGELGWEVRAGGVDGSHEPRAVYWLEERAVTGRAAPGPWQAGHPGAGWMCFFAVTDLDVAARRCAELGGQVMGAPAEAALGRVCVVADPGGAVCTLVERPRGWGGALQVRDGSALGVR</sequence>
<dbReference type="Proteomes" id="UP001205311">
    <property type="component" value="Unassembled WGS sequence"/>
</dbReference>
<comment type="caution">
    <text evidence="2">The sequence shown here is derived from an EMBL/GenBank/DDBJ whole genome shotgun (WGS) entry which is preliminary data.</text>
</comment>
<evidence type="ECO:0000313" key="2">
    <source>
        <dbReference type="EMBL" id="MCP2257632.1"/>
    </source>
</evidence>